<dbReference type="EMBL" id="CAXAMN010000214">
    <property type="protein sequence ID" value="CAK8987021.1"/>
    <property type="molecule type" value="Genomic_DNA"/>
</dbReference>
<reference evidence="1 3" key="1">
    <citation type="submission" date="2024-02" db="EMBL/GenBank/DDBJ databases">
        <authorList>
            <person name="Chen Y."/>
            <person name="Shah S."/>
            <person name="Dougan E. K."/>
            <person name="Thang M."/>
            <person name="Chan C."/>
        </authorList>
    </citation>
    <scope>NUCLEOTIDE SEQUENCE [LARGE SCALE GENOMIC DNA]</scope>
</reference>
<gene>
    <name evidence="1" type="ORF">CCMP2556_LOCUS677</name>
    <name evidence="2" type="ORF">CCMP2556_LOCUS717</name>
</gene>
<proteinExistence type="predicted"/>
<dbReference type="PROSITE" id="PS51747">
    <property type="entry name" value="CYT_DCMP_DEAMINASES_2"/>
    <property type="match status" value="2"/>
</dbReference>
<dbReference type="PANTHER" id="PTHR11079">
    <property type="entry name" value="CYTOSINE DEAMINASE FAMILY MEMBER"/>
    <property type="match status" value="1"/>
</dbReference>
<dbReference type="PROSITE" id="PS00903">
    <property type="entry name" value="CYT_DCMP_DEAMINASES_1"/>
    <property type="match status" value="1"/>
</dbReference>
<accession>A0ABP0HDL2</accession>
<dbReference type="Gene3D" id="3.40.140.10">
    <property type="entry name" value="Cytidine Deaminase, domain 2"/>
    <property type="match status" value="2"/>
</dbReference>
<dbReference type="Proteomes" id="UP001642484">
    <property type="component" value="Unassembled WGS sequence"/>
</dbReference>
<keyword evidence="3" id="KW-1185">Reference proteome</keyword>
<protein>
    <submittedName>
        <fullName evidence="1">Uncharacterized protein</fullName>
    </submittedName>
</protein>
<name>A0ABP0HDL2_9DINO</name>
<evidence type="ECO:0000313" key="2">
    <source>
        <dbReference type="EMBL" id="CAK8987021.1"/>
    </source>
</evidence>
<dbReference type="PANTHER" id="PTHR11079:SF161">
    <property type="entry name" value="CMP_DCMP-TYPE DEAMINASE DOMAIN-CONTAINING PROTEIN"/>
    <property type="match status" value="1"/>
</dbReference>
<comment type="caution">
    <text evidence="1">The sequence shown here is derived from an EMBL/GenBank/DDBJ whole genome shotgun (WGS) entry which is preliminary data.</text>
</comment>
<evidence type="ECO:0000313" key="1">
    <source>
        <dbReference type="EMBL" id="CAK8986930.1"/>
    </source>
</evidence>
<dbReference type="Pfam" id="PF00383">
    <property type="entry name" value="dCMP_cyt_deam_1"/>
    <property type="match status" value="2"/>
</dbReference>
<dbReference type="InterPro" id="IPR016193">
    <property type="entry name" value="Cytidine_deaminase-like"/>
</dbReference>
<dbReference type="CDD" id="cd01285">
    <property type="entry name" value="nucleoside_deaminase"/>
    <property type="match status" value="2"/>
</dbReference>
<dbReference type="InterPro" id="IPR016192">
    <property type="entry name" value="APOBEC/CMP_deaminase_Zn-bd"/>
</dbReference>
<dbReference type="SUPFAM" id="SSF53927">
    <property type="entry name" value="Cytidine deaminase-like"/>
    <property type="match status" value="2"/>
</dbReference>
<dbReference type="InterPro" id="IPR002125">
    <property type="entry name" value="CMP_dCMP_dom"/>
</dbReference>
<organism evidence="1 3">
    <name type="scientific">Durusdinium trenchii</name>
    <dbReference type="NCBI Taxonomy" id="1381693"/>
    <lineage>
        <taxon>Eukaryota</taxon>
        <taxon>Sar</taxon>
        <taxon>Alveolata</taxon>
        <taxon>Dinophyceae</taxon>
        <taxon>Suessiales</taxon>
        <taxon>Symbiodiniaceae</taxon>
        <taxon>Durusdinium</taxon>
    </lineage>
</organism>
<evidence type="ECO:0000313" key="3">
    <source>
        <dbReference type="Proteomes" id="UP001642484"/>
    </source>
</evidence>
<dbReference type="EMBL" id="CAXAMN010000203">
    <property type="protein sequence ID" value="CAK8986930.1"/>
    <property type="molecule type" value="Genomic_DNA"/>
</dbReference>
<sequence length="424" mass="46365">MWSRLQGLHRPVVAAAVSLPSLWHGGASPSSPRSIIQCQETHSATEREVAEAFMRAAAMSATAGIRLQHGGPFGAAVVRNGVVISCAHNMVLERQDPCCHAEMNAIQQACQALGSHDLSDCELYTTCEPCPMCWGAVQWSRLGRAFIGVDRHTAAKYGFDDKVFYDEIDSKAGHYGIRRTGYIPDTSAGYNPQGERVFKNMVDVYDGILKEECESFFKDLSVNRTMRRRFTGKGGDQVQSAYKLVFSRESQLRPPPAGEKEPEEHEKFMRLAMAVAARGAKAGLAKERECFGAVIVKDGVVLSEACNCVLSDRDATATAEVKAIRAATAHIGSHNLEGCDLYTTAHPDLMSLGAILWSRISRVYCGVTQQFVAHCGFEEGYLHLKDLLETDTGGAYVTQVIPGVAANECEAVFKEWSDRNGVIY</sequence>